<dbReference type="Gene3D" id="3.30.310.130">
    <property type="entry name" value="Ubiquitin-related"/>
    <property type="match status" value="1"/>
</dbReference>
<dbReference type="GO" id="GO:0006508">
    <property type="term" value="P:proteolysis"/>
    <property type="evidence" value="ECO:0007669"/>
    <property type="project" value="UniProtKB-KW"/>
</dbReference>
<evidence type="ECO:0000256" key="2">
    <source>
        <dbReference type="ARBA" id="ARBA00022670"/>
    </source>
</evidence>
<accession>A0A150FTA5</accession>
<proteinExistence type="inferred from homology"/>
<gene>
    <name evidence="5" type="ORF">GPECTOR_1801g887</name>
</gene>
<sequence>MYTAPAEKTIPVAGSVTPLVLRMGTEDNLHVIGAPVTRMLDAELLLVPINFADLEHWALASIDTRQRKITFYDSIATGGAP</sequence>
<dbReference type="InterPro" id="IPR038765">
    <property type="entry name" value="Papain-like_cys_pep_sf"/>
</dbReference>
<reference evidence="6" key="1">
    <citation type="journal article" date="2016" name="Nat. Commun.">
        <title>The Gonium pectorale genome demonstrates co-option of cell cycle regulation during the evolution of multicellularity.</title>
        <authorList>
            <person name="Hanschen E.R."/>
            <person name="Marriage T.N."/>
            <person name="Ferris P.J."/>
            <person name="Hamaji T."/>
            <person name="Toyoda A."/>
            <person name="Fujiyama A."/>
            <person name="Neme R."/>
            <person name="Noguchi H."/>
            <person name="Minakuchi Y."/>
            <person name="Suzuki M."/>
            <person name="Kawai-Toyooka H."/>
            <person name="Smith D.R."/>
            <person name="Sparks H."/>
            <person name="Anderson J."/>
            <person name="Bakaric R."/>
            <person name="Luria V."/>
            <person name="Karger A."/>
            <person name="Kirschner M.W."/>
            <person name="Durand P.M."/>
            <person name="Michod R.E."/>
            <person name="Nozaki H."/>
            <person name="Olson B.J."/>
        </authorList>
    </citation>
    <scope>NUCLEOTIDE SEQUENCE [LARGE SCALE GENOMIC DNA]</scope>
    <source>
        <strain evidence="6">NIES-2863</strain>
    </source>
</reference>
<feature type="domain" description="Ubiquitin-like protease family profile" evidence="4">
    <location>
        <begin position="39"/>
        <end position="78"/>
    </location>
</feature>
<dbReference type="EMBL" id="LSYV01001792">
    <property type="protein sequence ID" value="KXZ40853.1"/>
    <property type="molecule type" value="Genomic_DNA"/>
</dbReference>
<comment type="similarity">
    <text evidence="1">Belongs to the peptidase C48 family.</text>
</comment>
<keyword evidence="3" id="KW-0378">Hydrolase</keyword>
<keyword evidence="2" id="KW-0645">Protease</keyword>
<evidence type="ECO:0000259" key="4">
    <source>
        <dbReference type="Pfam" id="PF02902"/>
    </source>
</evidence>
<dbReference type="Proteomes" id="UP000075714">
    <property type="component" value="Unassembled WGS sequence"/>
</dbReference>
<protein>
    <recommendedName>
        <fullName evidence="4">Ubiquitin-like protease family profile domain-containing protein</fullName>
    </recommendedName>
</protein>
<evidence type="ECO:0000256" key="3">
    <source>
        <dbReference type="ARBA" id="ARBA00022801"/>
    </source>
</evidence>
<dbReference type="OrthoDB" id="1939479at2759"/>
<dbReference type="Pfam" id="PF02902">
    <property type="entry name" value="Peptidase_C48"/>
    <property type="match status" value="1"/>
</dbReference>
<dbReference type="AlphaFoldDB" id="A0A150FTA5"/>
<organism evidence="5 6">
    <name type="scientific">Gonium pectorale</name>
    <name type="common">Green alga</name>
    <dbReference type="NCBI Taxonomy" id="33097"/>
    <lineage>
        <taxon>Eukaryota</taxon>
        <taxon>Viridiplantae</taxon>
        <taxon>Chlorophyta</taxon>
        <taxon>core chlorophytes</taxon>
        <taxon>Chlorophyceae</taxon>
        <taxon>CS clade</taxon>
        <taxon>Chlamydomonadales</taxon>
        <taxon>Volvocaceae</taxon>
        <taxon>Gonium</taxon>
    </lineage>
</organism>
<name>A0A150FTA5_GONPE</name>
<evidence type="ECO:0000256" key="1">
    <source>
        <dbReference type="ARBA" id="ARBA00005234"/>
    </source>
</evidence>
<dbReference type="GO" id="GO:0008234">
    <property type="term" value="F:cysteine-type peptidase activity"/>
    <property type="evidence" value="ECO:0007669"/>
    <property type="project" value="InterPro"/>
</dbReference>
<evidence type="ECO:0000313" key="6">
    <source>
        <dbReference type="Proteomes" id="UP000075714"/>
    </source>
</evidence>
<keyword evidence="6" id="KW-1185">Reference proteome</keyword>
<dbReference type="InterPro" id="IPR003653">
    <property type="entry name" value="Peptidase_C48_C"/>
</dbReference>
<comment type="caution">
    <text evidence="5">The sequence shown here is derived from an EMBL/GenBank/DDBJ whole genome shotgun (WGS) entry which is preliminary data.</text>
</comment>
<evidence type="ECO:0000313" key="5">
    <source>
        <dbReference type="EMBL" id="KXZ40853.1"/>
    </source>
</evidence>
<dbReference type="SUPFAM" id="SSF54001">
    <property type="entry name" value="Cysteine proteinases"/>
    <property type="match status" value="1"/>
</dbReference>